<sequence length="110" mass="12235">PTLSASAGVKNDMFNFDPSDSSIPRHQNTESSGSEHVLSTSELSSCDREVQSQRQMNGLDFGFHSMGCDPFDAAPYQVKFEHDMEGSLPLEDIFMYQRISSCISVKSYQS</sequence>
<organism evidence="2">
    <name type="scientific">Tamarix hispida</name>
    <dbReference type="NCBI Taxonomy" id="189793"/>
    <lineage>
        <taxon>Eukaryota</taxon>
        <taxon>Viridiplantae</taxon>
        <taxon>Streptophyta</taxon>
        <taxon>Embryophyta</taxon>
        <taxon>Tracheophyta</taxon>
        <taxon>Spermatophyta</taxon>
        <taxon>Magnoliopsida</taxon>
        <taxon>eudicotyledons</taxon>
        <taxon>Gunneridae</taxon>
        <taxon>Pentapetalae</taxon>
        <taxon>Caryophyllales</taxon>
        <taxon>Tamaricaceae</taxon>
        <taxon>Tamarix</taxon>
    </lineage>
</organism>
<dbReference type="EMBL" id="KF031980">
    <property type="protein sequence ID" value="AGV29506.1"/>
    <property type="molecule type" value="mRNA"/>
</dbReference>
<name>T2C9Y7_9CARY</name>
<gene>
    <name evidence="2" type="primary">NAC55</name>
</gene>
<evidence type="ECO:0000313" key="2">
    <source>
        <dbReference type="EMBL" id="AGV29506.1"/>
    </source>
</evidence>
<proteinExistence type="evidence at transcript level"/>
<feature type="non-terminal residue" evidence="2">
    <location>
        <position position="1"/>
    </location>
</feature>
<reference evidence="2" key="1">
    <citation type="submission" date="2013-05" db="EMBL/GenBank/DDBJ databases">
        <authorList>
            <person name="Wang Y.C."/>
            <person name="Wang L.Q."/>
            <person name="Wang C."/>
        </authorList>
    </citation>
    <scope>NUCLEOTIDE SEQUENCE</scope>
</reference>
<dbReference type="AlphaFoldDB" id="T2C9Y7"/>
<protein>
    <submittedName>
        <fullName evidence="2">Putative NAC domain class transcription factor</fullName>
    </submittedName>
</protein>
<accession>T2C9Y7</accession>
<feature type="region of interest" description="Disordered" evidence="1">
    <location>
        <begin position="1"/>
        <end position="48"/>
    </location>
</feature>
<feature type="compositionally biased region" description="Polar residues" evidence="1">
    <location>
        <begin position="18"/>
        <end position="44"/>
    </location>
</feature>
<evidence type="ECO:0000256" key="1">
    <source>
        <dbReference type="SAM" id="MobiDB-lite"/>
    </source>
</evidence>
<feature type="non-terminal residue" evidence="2">
    <location>
        <position position="110"/>
    </location>
</feature>